<evidence type="ECO:0000256" key="5">
    <source>
        <dbReference type="ARBA" id="ARBA00022989"/>
    </source>
</evidence>
<dbReference type="GO" id="GO:0016620">
    <property type="term" value="F:oxidoreductase activity, acting on the aldehyde or oxo group of donors, NAD or NADP as acceptor"/>
    <property type="evidence" value="ECO:0007669"/>
    <property type="project" value="InterPro"/>
</dbReference>
<dbReference type="Pfam" id="PF06808">
    <property type="entry name" value="DctM"/>
    <property type="match status" value="1"/>
</dbReference>
<gene>
    <name evidence="10" type="ORF">EBQ24_11635</name>
</gene>
<feature type="transmembrane region" description="Helical" evidence="8">
    <location>
        <begin position="12"/>
        <end position="40"/>
    </location>
</feature>
<evidence type="ECO:0000313" key="11">
    <source>
        <dbReference type="Proteomes" id="UP000281171"/>
    </source>
</evidence>
<feature type="transmembrane region" description="Helical" evidence="8">
    <location>
        <begin position="98"/>
        <end position="122"/>
    </location>
</feature>
<comment type="subcellular location">
    <subcellularLocation>
        <location evidence="1 7">Cell inner membrane</location>
        <topology evidence="1 7">Multi-pass membrane protein</topology>
    </subcellularLocation>
</comment>
<sequence length="218" mass="22841">MDPLMLAAWSLPVLLLLIFLRVPIGLSMLLMGLGGSWWIFGSLSPLLSQMQTLAYGQFSNHSLSIIPLFLLMGQLASQGGMSRALFKAAEAFIGHRKGGTAMAAVGACAGFGAICGSSLATAATMGQVALPELRRAGYANSISVGALAAGGTLGILIPPSIVLVICHINGPTVHDEAQMPFGGVKESGFGRFGGRAGIDAFTELRWMSMQTTKRHYPF</sequence>
<evidence type="ECO:0000313" key="10">
    <source>
        <dbReference type="EMBL" id="RMX06130.1"/>
    </source>
</evidence>
<dbReference type="InterPro" id="IPR010656">
    <property type="entry name" value="DctM"/>
</dbReference>
<keyword evidence="3 7" id="KW-0997">Cell inner membrane</keyword>
<feature type="transmembrane region" description="Helical" evidence="8">
    <location>
        <begin position="60"/>
        <end position="77"/>
    </location>
</feature>
<dbReference type="PANTHER" id="PTHR33362:SF5">
    <property type="entry name" value="C4-DICARBOXYLATE TRAP TRANSPORTER LARGE PERMEASE PROTEIN DCTM"/>
    <property type="match status" value="1"/>
</dbReference>
<keyword evidence="2" id="KW-1003">Cell membrane</keyword>
<feature type="transmembrane region" description="Helical" evidence="8">
    <location>
        <begin position="142"/>
        <end position="166"/>
    </location>
</feature>
<dbReference type="AlphaFoldDB" id="A0A3M6QSY6"/>
<evidence type="ECO:0000256" key="7">
    <source>
        <dbReference type="RuleBase" id="RU369079"/>
    </source>
</evidence>
<accession>A0A3M6QSY6</accession>
<dbReference type="Proteomes" id="UP000281171">
    <property type="component" value="Unassembled WGS sequence"/>
</dbReference>
<keyword evidence="4 8" id="KW-0812">Transmembrane</keyword>
<dbReference type="InterPro" id="IPR016163">
    <property type="entry name" value="Ald_DH_C"/>
</dbReference>
<keyword evidence="6 8" id="KW-0472">Membrane</keyword>
<dbReference type="InterPro" id="IPR016161">
    <property type="entry name" value="Ald_DH/histidinol_DH"/>
</dbReference>
<reference evidence="10 11" key="1">
    <citation type="submission" date="2018-10" db="EMBL/GenBank/DDBJ databases">
        <title>Comamonadaceae CDC group NO-1 genome sequencing and assembly.</title>
        <authorList>
            <person name="Bernier A.-M."/>
            <person name="Bernard K."/>
        </authorList>
    </citation>
    <scope>NUCLEOTIDE SEQUENCE [LARGE SCALE GENOMIC DNA]</scope>
    <source>
        <strain evidence="10 11">NML180581</strain>
    </source>
</reference>
<dbReference type="Gene3D" id="3.40.309.10">
    <property type="entry name" value="Aldehyde Dehydrogenase, Chain A, domain 2"/>
    <property type="match status" value="1"/>
</dbReference>
<proteinExistence type="predicted"/>
<dbReference type="GO" id="GO:0022857">
    <property type="term" value="F:transmembrane transporter activity"/>
    <property type="evidence" value="ECO:0007669"/>
    <property type="project" value="UniProtKB-UniRule"/>
</dbReference>
<dbReference type="GO" id="GO:0005886">
    <property type="term" value="C:plasma membrane"/>
    <property type="evidence" value="ECO:0007669"/>
    <property type="project" value="UniProtKB-SubCell"/>
</dbReference>
<evidence type="ECO:0000256" key="2">
    <source>
        <dbReference type="ARBA" id="ARBA00022475"/>
    </source>
</evidence>
<organism evidence="10 11">
    <name type="scientific">Allofranklinella schreckenbergeri</name>
    <dbReference type="NCBI Taxonomy" id="1076744"/>
    <lineage>
        <taxon>Bacteria</taxon>
        <taxon>Pseudomonadati</taxon>
        <taxon>Pseudomonadota</taxon>
        <taxon>Betaproteobacteria</taxon>
        <taxon>Burkholderiales</taxon>
        <taxon>Comamonadaceae</taxon>
        <taxon>Allofranklinella</taxon>
    </lineage>
</organism>
<keyword evidence="7" id="KW-0813">Transport</keyword>
<dbReference type="PANTHER" id="PTHR33362">
    <property type="entry name" value="SIALIC ACID TRAP TRANSPORTER PERMEASE PROTEIN SIAT-RELATED"/>
    <property type="match status" value="1"/>
</dbReference>
<evidence type="ECO:0000259" key="9">
    <source>
        <dbReference type="Pfam" id="PF06808"/>
    </source>
</evidence>
<evidence type="ECO:0000256" key="1">
    <source>
        <dbReference type="ARBA" id="ARBA00004429"/>
    </source>
</evidence>
<protein>
    <submittedName>
        <fullName evidence="10">Aldehyde dehydrogenase family protein</fullName>
    </submittedName>
</protein>
<dbReference type="EMBL" id="RDQK01000034">
    <property type="protein sequence ID" value="RMX06130.1"/>
    <property type="molecule type" value="Genomic_DNA"/>
</dbReference>
<comment type="function">
    <text evidence="7">Part of the tripartite ATP-independent periplasmic (TRAP) transport system.</text>
</comment>
<comment type="caution">
    <text evidence="10">The sequence shown here is derived from an EMBL/GenBank/DDBJ whole genome shotgun (WGS) entry which is preliminary data.</text>
</comment>
<dbReference type="SUPFAM" id="SSF53720">
    <property type="entry name" value="ALDH-like"/>
    <property type="match status" value="1"/>
</dbReference>
<dbReference type="InterPro" id="IPR004681">
    <property type="entry name" value="TRAP_DctM"/>
</dbReference>
<name>A0A3M6QSY6_9BURK</name>
<evidence type="ECO:0000256" key="8">
    <source>
        <dbReference type="SAM" id="Phobius"/>
    </source>
</evidence>
<feature type="domain" description="TRAP C4-dicarboxylate transport system permease DctM subunit" evidence="9">
    <location>
        <begin position="13"/>
        <end position="166"/>
    </location>
</feature>
<evidence type="ECO:0000256" key="6">
    <source>
        <dbReference type="ARBA" id="ARBA00023136"/>
    </source>
</evidence>
<dbReference type="RefSeq" id="WP_122249000.1">
    <property type="nucleotide sequence ID" value="NZ_RDQK01000034.1"/>
</dbReference>
<evidence type="ECO:0000256" key="4">
    <source>
        <dbReference type="ARBA" id="ARBA00022692"/>
    </source>
</evidence>
<keyword evidence="5 8" id="KW-1133">Transmembrane helix</keyword>
<evidence type="ECO:0000256" key="3">
    <source>
        <dbReference type="ARBA" id="ARBA00022519"/>
    </source>
</evidence>